<protein>
    <submittedName>
        <fullName evidence="2">AbrB/MazE/SpoVT family DNA-binding domain-containing protein</fullName>
    </submittedName>
</protein>
<dbReference type="SUPFAM" id="SSF89447">
    <property type="entry name" value="AbrB/MazE/MraZ-like"/>
    <property type="match status" value="1"/>
</dbReference>
<name>A0ABY9JX12_9BACI</name>
<proteinExistence type="predicted"/>
<sequence>MKNEVKKANIKLRNRGQVTLPKAFLEELDVNEGDTLELRLDNNGVMTLVPTVQIPKDQAWFFTEKWQKEDKEAQKDIEEGHVYVFENAHDAIDWLDSDDEKDEEE</sequence>
<reference evidence="2 3" key="1">
    <citation type="submission" date="2023-06" db="EMBL/GenBank/DDBJ databases">
        <title>Five Gram-positive bacteria isolated from mangrove sediments in Shenzhen, Guangdong, China.</title>
        <authorList>
            <person name="Yu S."/>
            <person name="Zheng W."/>
            <person name="Huang Y."/>
        </authorList>
    </citation>
    <scope>NUCLEOTIDE SEQUENCE [LARGE SCALE GENOMIC DNA]</scope>
    <source>
        <strain evidence="2 3">SaN35-3</strain>
    </source>
</reference>
<dbReference type="EMBL" id="CP129013">
    <property type="protein sequence ID" value="WLR42211.1"/>
    <property type="molecule type" value="Genomic_DNA"/>
</dbReference>
<accession>A0ABY9JX12</accession>
<dbReference type="SMART" id="SM00966">
    <property type="entry name" value="SpoVT_AbrB"/>
    <property type="match status" value="1"/>
</dbReference>
<evidence type="ECO:0000259" key="1">
    <source>
        <dbReference type="SMART" id="SM00966"/>
    </source>
</evidence>
<dbReference type="GO" id="GO:0003677">
    <property type="term" value="F:DNA binding"/>
    <property type="evidence" value="ECO:0007669"/>
    <property type="project" value="UniProtKB-KW"/>
</dbReference>
<organism evidence="2 3">
    <name type="scientific">Bacillus carboniphilus</name>
    <dbReference type="NCBI Taxonomy" id="86663"/>
    <lineage>
        <taxon>Bacteria</taxon>
        <taxon>Bacillati</taxon>
        <taxon>Bacillota</taxon>
        <taxon>Bacilli</taxon>
        <taxon>Bacillales</taxon>
        <taxon>Bacillaceae</taxon>
        <taxon>Bacillus</taxon>
    </lineage>
</organism>
<dbReference type="Proteomes" id="UP001197974">
    <property type="component" value="Chromosome"/>
</dbReference>
<evidence type="ECO:0000313" key="2">
    <source>
        <dbReference type="EMBL" id="WLR42211.1"/>
    </source>
</evidence>
<dbReference type="RefSeq" id="WP_226542731.1">
    <property type="nucleotide sequence ID" value="NZ_CP129013.1"/>
</dbReference>
<keyword evidence="3" id="KW-1185">Reference proteome</keyword>
<dbReference type="Gene3D" id="2.10.260.10">
    <property type="match status" value="1"/>
</dbReference>
<gene>
    <name evidence="2" type="ORF">LC087_15930</name>
</gene>
<dbReference type="InterPro" id="IPR007159">
    <property type="entry name" value="SpoVT-AbrB_dom"/>
</dbReference>
<evidence type="ECO:0000313" key="3">
    <source>
        <dbReference type="Proteomes" id="UP001197974"/>
    </source>
</evidence>
<dbReference type="Pfam" id="PF04014">
    <property type="entry name" value="MazE_antitoxin"/>
    <property type="match status" value="1"/>
</dbReference>
<feature type="domain" description="SpoVT-AbrB" evidence="1">
    <location>
        <begin position="10"/>
        <end position="56"/>
    </location>
</feature>
<keyword evidence="2" id="KW-0238">DNA-binding</keyword>
<dbReference type="InterPro" id="IPR037914">
    <property type="entry name" value="SpoVT-AbrB_sf"/>
</dbReference>